<keyword evidence="3" id="KW-1185">Reference proteome</keyword>
<evidence type="ECO:0000313" key="2">
    <source>
        <dbReference type="EMBL" id="DAD36543.1"/>
    </source>
</evidence>
<keyword evidence="1" id="KW-0812">Transmembrane</keyword>
<evidence type="ECO:0000313" key="3">
    <source>
        <dbReference type="Proteomes" id="UP000607653"/>
    </source>
</evidence>
<name>A0A822YWK3_NELNU</name>
<gene>
    <name evidence="2" type="ORF">HUJ06_007184</name>
</gene>
<comment type="caution">
    <text evidence="2">The sequence shown here is derived from an EMBL/GenBank/DDBJ whole genome shotgun (WGS) entry which is preliminary data.</text>
</comment>
<accession>A0A822YWK3</accession>
<keyword evidence="1" id="KW-1133">Transmembrane helix</keyword>
<protein>
    <submittedName>
        <fullName evidence="2">Uncharacterized protein</fullName>
    </submittedName>
</protein>
<proteinExistence type="predicted"/>
<reference evidence="2 3" key="1">
    <citation type="journal article" date="2020" name="Mol. Biol. Evol.">
        <title>Distinct Expression and Methylation Patterns for Genes with Different Fates following a Single Whole-Genome Duplication in Flowering Plants.</title>
        <authorList>
            <person name="Shi T."/>
            <person name="Rahmani R.S."/>
            <person name="Gugger P.F."/>
            <person name="Wang M."/>
            <person name="Li H."/>
            <person name="Zhang Y."/>
            <person name="Li Z."/>
            <person name="Wang Q."/>
            <person name="Van de Peer Y."/>
            <person name="Marchal K."/>
            <person name="Chen J."/>
        </authorList>
    </citation>
    <scope>NUCLEOTIDE SEQUENCE [LARGE SCALE GENOMIC DNA]</scope>
    <source>
        <tissue evidence="2">Leaf</tissue>
    </source>
</reference>
<dbReference type="AlphaFoldDB" id="A0A822YWK3"/>
<dbReference type="EMBL" id="DUZY01000004">
    <property type="protein sequence ID" value="DAD36543.1"/>
    <property type="molecule type" value="Genomic_DNA"/>
</dbReference>
<sequence>MLNNISFAEPMQTIHELEMDAGLMGLIRCFWEPRKLPWLIHGFHCHAGWDLLTCLPSEARAPTARCWRETEARIRKKRTMLVIKDLTCPIVPWRFSFALQGPLVVSCVGILGWVWLIYKAK</sequence>
<keyword evidence="1" id="KW-0472">Membrane</keyword>
<feature type="transmembrane region" description="Helical" evidence="1">
    <location>
        <begin position="97"/>
        <end position="118"/>
    </location>
</feature>
<organism evidence="2 3">
    <name type="scientific">Nelumbo nucifera</name>
    <name type="common">Sacred lotus</name>
    <dbReference type="NCBI Taxonomy" id="4432"/>
    <lineage>
        <taxon>Eukaryota</taxon>
        <taxon>Viridiplantae</taxon>
        <taxon>Streptophyta</taxon>
        <taxon>Embryophyta</taxon>
        <taxon>Tracheophyta</taxon>
        <taxon>Spermatophyta</taxon>
        <taxon>Magnoliopsida</taxon>
        <taxon>Proteales</taxon>
        <taxon>Nelumbonaceae</taxon>
        <taxon>Nelumbo</taxon>
    </lineage>
</organism>
<dbReference type="Proteomes" id="UP000607653">
    <property type="component" value="Unassembled WGS sequence"/>
</dbReference>
<evidence type="ECO:0000256" key="1">
    <source>
        <dbReference type="SAM" id="Phobius"/>
    </source>
</evidence>